<dbReference type="AlphaFoldDB" id="A0A562JJQ8"/>
<dbReference type="Pfam" id="PF01381">
    <property type="entry name" value="HTH_3"/>
    <property type="match status" value="1"/>
</dbReference>
<proteinExistence type="predicted"/>
<dbReference type="GO" id="GO:0016491">
    <property type="term" value="F:oxidoreductase activity"/>
    <property type="evidence" value="ECO:0007669"/>
    <property type="project" value="InterPro"/>
</dbReference>
<gene>
    <name evidence="3" type="ORF">LY60_00034</name>
</gene>
<dbReference type="GO" id="GO:0003677">
    <property type="term" value="F:DNA binding"/>
    <property type="evidence" value="ECO:0007669"/>
    <property type="project" value="UniProtKB-KW"/>
</dbReference>
<accession>A0A562JJQ8</accession>
<reference evidence="3 4" key="1">
    <citation type="submission" date="2019-07" db="EMBL/GenBank/DDBJ databases">
        <title>Genomic Encyclopedia of Type Strains, Phase I: the one thousand microbial genomes (KMG-I) project.</title>
        <authorList>
            <person name="Kyrpides N."/>
        </authorList>
    </citation>
    <scope>NUCLEOTIDE SEQUENCE [LARGE SCALE GENOMIC DNA]</scope>
    <source>
        <strain evidence="3 4">DSM 13558</strain>
    </source>
</reference>
<evidence type="ECO:0000259" key="2">
    <source>
        <dbReference type="PROSITE" id="PS50943"/>
    </source>
</evidence>
<dbReference type="PANTHER" id="PTHR46558">
    <property type="entry name" value="TRACRIPTIONAL REGULATORY PROTEIN-RELATED-RELATED"/>
    <property type="match status" value="1"/>
</dbReference>
<organism evidence="3 4">
    <name type="scientific">Sedimentibacter saalensis</name>
    <dbReference type="NCBI Taxonomy" id="130788"/>
    <lineage>
        <taxon>Bacteria</taxon>
        <taxon>Bacillati</taxon>
        <taxon>Bacillota</taxon>
        <taxon>Tissierellia</taxon>
        <taxon>Sedimentibacter</taxon>
    </lineage>
</organism>
<dbReference type="PANTHER" id="PTHR46558:SF11">
    <property type="entry name" value="HTH-TYPE TRANSCRIPTIONAL REGULATOR XRE"/>
    <property type="match status" value="1"/>
</dbReference>
<dbReference type="GO" id="GO:0005506">
    <property type="term" value="F:iron ion binding"/>
    <property type="evidence" value="ECO:0007669"/>
    <property type="project" value="InterPro"/>
</dbReference>
<dbReference type="SMART" id="SM00530">
    <property type="entry name" value="HTH_XRE"/>
    <property type="match status" value="1"/>
</dbReference>
<comment type="caution">
    <text evidence="3">The sequence shown here is derived from an EMBL/GenBank/DDBJ whole genome shotgun (WGS) entry which is preliminary data.</text>
</comment>
<dbReference type="Proteomes" id="UP000315343">
    <property type="component" value="Unassembled WGS sequence"/>
</dbReference>
<dbReference type="InterPro" id="IPR010982">
    <property type="entry name" value="Lambda_DNA-bd_dom_sf"/>
</dbReference>
<sequence>MDCTNVGKLILDLRKENKMTQKQLADAMNISDKTISKWERGLGCPDVSLLSELSQILGVNIEKILLGDLEPNDADGGNMKKVKFYVCPNCGNTLTATGDPEVSCCGRKLVPLIPKPTDEIHKLTVEEVENDYYITFSHEMSKTHYLSFVAYVAYDRVFLIKLYPEQSGEVRFPKMYGGNIYFCCNQHGLWVNGR</sequence>
<dbReference type="InterPro" id="IPR001387">
    <property type="entry name" value="Cro/C1-type_HTH"/>
</dbReference>
<feature type="domain" description="HTH cro/C1-type" evidence="2">
    <location>
        <begin position="10"/>
        <end position="64"/>
    </location>
</feature>
<dbReference type="Gene3D" id="1.10.260.40">
    <property type="entry name" value="lambda repressor-like DNA-binding domains"/>
    <property type="match status" value="1"/>
</dbReference>
<dbReference type="InterPro" id="IPR036073">
    <property type="entry name" value="Desulfoferrodoxin_Fe-bd_dom_sf"/>
</dbReference>
<dbReference type="OrthoDB" id="1634626at2"/>
<dbReference type="Gene3D" id="2.60.40.730">
    <property type="entry name" value="SOR catalytic domain"/>
    <property type="match status" value="1"/>
</dbReference>
<evidence type="ECO:0000313" key="4">
    <source>
        <dbReference type="Proteomes" id="UP000315343"/>
    </source>
</evidence>
<dbReference type="PROSITE" id="PS50943">
    <property type="entry name" value="HTH_CROC1"/>
    <property type="match status" value="1"/>
</dbReference>
<dbReference type="RefSeq" id="WP_145078323.1">
    <property type="nucleotide sequence ID" value="NZ_JAYFNS010000013.1"/>
</dbReference>
<evidence type="ECO:0000256" key="1">
    <source>
        <dbReference type="ARBA" id="ARBA00023125"/>
    </source>
</evidence>
<name>A0A562JJQ8_9FIRM</name>
<protein>
    <submittedName>
        <fullName evidence="3">Helix-turn-helix protein</fullName>
    </submittedName>
</protein>
<dbReference type="CDD" id="cd00093">
    <property type="entry name" value="HTH_XRE"/>
    <property type="match status" value="1"/>
</dbReference>
<dbReference type="EMBL" id="VLKH01000001">
    <property type="protein sequence ID" value="TWH83427.1"/>
    <property type="molecule type" value="Genomic_DNA"/>
</dbReference>
<keyword evidence="1" id="KW-0238">DNA-binding</keyword>
<dbReference type="SUPFAM" id="SSF47413">
    <property type="entry name" value="lambda repressor-like DNA-binding domains"/>
    <property type="match status" value="1"/>
</dbReference>
<dbReference type="SUPFAM" id="SSF49367">
    <property type="entry name" value="Superoxide reductase-like"/>
    <property type="match status" value="1"/>
</dbReference>
<keyword evidence="4" id="KW-1185">Reference proteome</keyword>
<evidence type="ECO:0000313" key="3">
    <source>
        <dbReference type="EMBL" id="TWH83427.1"/>
    </source>
</evidence>